<sequence>MQGSLSSLVTTKEGSSSGAVMKGYDVLKVNMGKIDVGLDVPLAKKVVAAKRGELVHIGVDLVVSSDTHIRRQNEDNHGVIGDAWVMMNSKPTVESLVVCSSLEKFKNVKSGHILSLKFAGNQHSHDSNISRLPEVYHGVSERNKELGIVRVHGVKEGLGLESSPFLSPTSEQLQTLNASSMGGLSSSPKNNKDG</sequence>
<comment type="caution">
    <text evidence="2">The sequence shown here is derived from an EMBL/GenBank/DDBJ whole genome shotgun (WGS) entry which is preliminary data.</text>
</comment>
<feature type="region of interest" description="Disordered" evidence="1">
    <location>
        <begin position="172"/>
        <end position="194"/>
    </location>
</feature>
<name>A0A8T2YU01_POPDE</name>
<accession>A0A8T2YU01</accession>
<evidence type="ECO:0000313" key="2">
    <source>
        <dbReference type="EMBL" id="KAH8508633.1"/>
    </source>
</evidence>
<feature type="non-terminal residue" evidence="2">
    <location>
        <position position="194"/>
    </location>
</feature>
<reference evidence="2" key="1">
    <citation type="journal article" date="2021" name="J. Hered.">
        <title>Genome Assembly of Salicaceae Populus deltoides (Eastern Cottonwood) I-69 Based on Nanopore Sequencing and Hi-C Technologies.</title>
        <authorList>
            <person name="Bai S."/>
            <person name="Wu H."/>
            <person name="Zhang J."/>
            <person name="Pan Z."/>
            <person name="Zhao W."/>
            <person name="Li Z."/>
            <person name="Tong C."/>
        </authorList>
    </citation>
    <scope>NUCLEOTIDE SEQUENCE</scope>
    <source>
        <tissue evidence="2">Leaf</tissue>
    </source>
</reference>
<dbReference type="Proteomes" id="UP000807159">
    <property type="component" value="Chromosome 5"/>
</dbReference>
<gene>
    <name evidence="2" type="ORF">H0E87_010689</name>
</gene>
<evidence type="ECO:0000256" key="1">
    <source>
        <dbReference type="SAM" id="MobiDB-lite"/>
    </source>
</evidence>
<dbReference type="AlphaFoldDB" id="A0A8T2YU01"/>
<organism evidence="2 3">
    <name type="scientific">Populus deltoides</name>
    <name type="common">Eastern poplar</name>
    <name type="synonym">Eastern cottonwood</name>
    <dbReference type="NCBI Taxonomy" id="3696"/>
    <lineage>
        <taxon>Eukaryota</taxon>
        <taxon>Viridiplantae</taxon>
        <taxon>Streptophyta</taxon>
        <taxon>Embryophyta</taxon>
        <taxon>Tracheophyta</taxon>
        <taxon>Spermatophyta</taxon>
        <taxon>Magnoliopsida</taxon>
        <taxon>eudicotyledons</taxon>
        <taxon>Gunneridae</taxon>
        <taxon>Pentapetalae</taxon>
        <taxon>rosids</taxon>
        <taxon>fabids</taxon>
        <taxon>Malpighiales</taxon>
        <taxon>Salicaceae</taxon>
        <taxon>Saliceae</taxon>
        <taxon>Populus</taxon>
    </lineage>
</organism>
<proteinExistence type="predicted"/>
<protein>
    <submittedName>
        <fullName evidence="2">Uncharacterized protein</fullName>
    </submittedName>
</protein>
<dbReference type="EMBL" id="JACEGQ020000005">
    <property type="protein sequence ID" value="KAH8508633.1"/>
    <property type="molecule type" value="Genomic_DNA"/>
</dbReference>
<keyword evidence="3" id="KW-1185">Reference proteome</keyword>
<evidence type="ECO:0000313" key="3">
    <source>
        <dbReference type="Proteomes" id="UP000807159"/>
    </source>
</evidence>